<dbReference type="GO" id="GO:0005829">
    <property type="term" value="C:cytosol"/>
    <property type="evidence" value="ECO:0007669"/>
    <property type="project" value="TreeGrafter"/>
</dbReference>
<dbReference type="GO" id="GO:0005524">
    <property type="term" value="F:ATP binding"/>
    <property type="evidence" value="ECO:0007669"/>
    <property type="project" value="UniProtKB-UniRule"/>
</dbReference>
<dbReference type="InterPro" id="IPR011009">
    <property type="entry name" value="Kinase-like_dom_sf"/>
</dbReference>
<evidence type="ECO:0000256" key="7">
    <source>
        <dbReference type="SAM" id="SignalP"/>
    </source>
</evidence>
<dbReference type="InterPro" id="IPR000719">
    <property type="entry name" value="Prot_kinase_dom"/>
</dbReference>
<dbReference type="GO" id="GO:0000045">
    <property type="term" value="P:autophagosome assembly"/>
    <property type="evidence" value="ECO:0007669"/>
    <property type="project" value="TreeGrafter"/>
</dbReference>
<evidence type="ECO:0000313" key="9">
    <source>
        <dbReference type="Proteomes" id="UP000095281"/>
    </source>
</evidence>
<dbReference type="SMART" id="SM00220">
    <property type="entry name" value="S_TKc"/>
    <property type="match status" value="1"/>
</dbReference>
<sequence length="358" mass="42233">MKYKKIFLILFIFISIKISLENDNDKLKRRQKKAKERKRQKLEEKFEEEKGEENKITCSCYRKRPLKLFKKNDGSEYSFEFDENGNIKGLIGAGATAKVFHAFSFEINKCVALKYFFQFSNDEYIKEINFYKIFMKKAGKQNSVQNIIHEINHNDEKFEIVMEIGGMDIREYIESKRLKSSKSLFLNEVCIQAAHIISAISNFHKIAVHMDLKPQNIIIINDKPRLADFGFSKIKSLINEKDNSNYGTFQFMSPELAKDGLRIEYATKADIWAFGVILFQMLFGFDKYPYIVMDDIFQQIIFFNRQNWTGQVDYTNVLEEIKEYRKTNDLIDELLKIIEKIHMNVLKVKKSSSHCRHC</sequence>
<keyword evidence="6" id="KW-0175">Coiled coil</keyword>
<keyword evidence="7" id="KW-0732">Signal</keyword>
<feature type="coiled-coil region" evidence="6">
    <location>
        <begin position="17"/>
        <end position="55"/>
    </location>
</feature>
<dbReference type="GO" id="GO:0000407">
    <property type="term" value="C:phagophore assembly site"/>
    <property type="evidence" value="ECO:0007669"/>
    <property type="project" value="TreeGrafter"/>
</dbReference>
<proteinExistence type="predicted"/>
<feature type="binding site" evidence="5">
    <location>
        <position position="114"/>
    </location>
    <ligand>
        <name>ATP</name>
        <dbReference type="ChEBI" id="CHEBI:30616"/>
    </ligand>
</feature>
<reference evidence="10" key="1">
    <citation type="submission" date="2016-11" db="UniProtKB">
        <authorList>
            <consortium name="WormBaseParasite"/>
        </authorList>
    </citation>
    <scope>IDENTIFICATION</scope>
</reference>
<feature type="domain" description="Protein kinase" evidence="8">
    <location>
        <begin position="85"/>
        <end position="358"/>
    </location>
</feature>
<dbReference type="Pfam" id="PF00069">
    <property type="entry name" value="Pkinase"/>
    <property type="match status" value="1"/>
</dbReference>
<evidence type="ECO:0000256" key="2">
    <source>
        <dbReference type="ARBA" id="ARBA00022741"/>
    </source>
</evidence>
<dbReference type="SUPFAM" id="SSF56112">
    <property type="entry name" value="Protein kinase-like (PK-like)"/>
    <property type="match status" value="1"/>
</dbReference>
<dbReference type="GO" id="GO:0004674">
    <property type="term" value="F:protein serine/threonine kinase activity"/>
    <property type="evidence" value="ECO:0007669"/>
    <property type="project" value="InterPro"/>
</dbReference>
<dbReference type="PANTHER" id="PTHR24348">
    <property type="entry name" value="SERINE/THREONINE-PROTEIN KINASE UNC-51-RELATED"/>
    <property type="match status" value="1"/>
</dbReference>
<feature type="signal peptide" evidence="7">
    <location>
        <begin position="1"/>
        <end position="19"/>
    </location>
</feature>
<evidence type="ECO:0000313" key="10">
    <source>
        <dbReference type="WBParaSite" id="MhA1_Contig392.frz3.gene9"/>
    </source>
</evidence>
<accession>A0A1I8BQW3</accession>
<dbReference type="PANTHER" id="PTHR24348:SF22">
    <property type="entry name" value="NON-SPECIFIC SERINE_THREONINE PROTEIN KINASE"/>
    <property type="match status" value="1"/>
</dbReference>
<keyword evidence="3" id="KW-0418">Kinase</keyword>
<evidence type="ECO:0000256" key="3">
    <source>
        <dbReference type="ARBA" id="ARBA00022777"/>
    </source>
</evidence>
<evidence type="ECO:0000256" key="1">
    <source>
        <dbReference type="ARBA" id="ARBA00022679"/>
    </source>
</evidence>
<feature type="chain" id="PRO_5009316084" evidence="7">
    <location>
        <begin position="20"/>
        <end position="358"/>
    </location>
</feature>
<dbReference type="Proteomes" id="UP000095281">
    <property type="component" value="Unplaced"/>
</dbReference>
<protein>
    <submittedName>
        <fullName evidence="10">Protein kinase domain-containing protein</fullName>
    </submittedName>
</protein>
<dbReference type="GO" id="GO:0010506">
    <property type="term" value="P:regulation of autophagy"/>
    <property type="evidence" value="ECO:0007669"/>
    <property type="project" value="InterPro"/>
</dbReference>
<keyword evidence="9" id="KW-1185">Reference proteome</keyword>
<dbReference type="Gene3D" id="1.10.510.10">
    <property type="entry name" value="Transferase(Phosphotransferase) domain 1"/>
    <property type="match status" value="1"/>
</dbReference>
<evidence type="ECO:0000256" key="6">
    <source>
        <dbReference type="SAM" id="Coils"/>
    </source>
</evidence>
<dbReference type="GO" id="GO:0016020">
    <property type="term" value="C:membrane"/>
    <property type="evidence" value="ECO:0007669"/>
    <property type="project" value="TreeGrafter"/>
</dbReference>
<keyword evidence="2 5" id="KW-0547">Nucleotide-binding</keyword>
<name>A0A1I8BQW3_MELHA</name>
<dbReference type="WBParaSite" id="MhA1_Contig392.frz3.gene9">
    <property type="protein sequence ID" value="MhA1_Contig392.frz3.gene9"/>
    <property type="gene ID" value="MhA1_Contig392.frz3.gene9"/>
</dbReference>
<evidence type="ECO:0000256" key="4">
    <source>
        <dbReference type="ARBA" id="ARBA00022840"/>
    </source>
</evidence>
<dbReference type="InterPro" id="IPR017441">
    <property type="entry name" value="Protein_kinase_ATP_BS"/>
</dbReference>
<dbReference type="PROSITE" id="PS50011">
    <property type="entry name" value="PROTEIN_KINASE_DOM"/>
    <property type="match status" value="1"/>
</dbReference>
<evidence type="ECO:0000259" key="8">
    <source>
        <dbReference type="PROSITE" id="PS50011"/>
    </source>
</evidence>
<dbReference type="AlphaFoldDB" id="A0A1I8BQW3"/>
<organism evidence="9 10">
    <name type="scientific">Meloidogyne hapla</name>
    <name type="common">Root-knot nematode worm</name>
    <dbReference type="NCBI Taxonomy" id="6305"/>
    <lineage>
        <taxon>Eukaryota</taxon>
        <taxon>Metazoa</taxon>
        <taxon>Ecdysozoa</taxon>
        <taxon>Nematoda</taxon>
        <taxon>Chromadorea</taxon>
        <taxon>Rhabditida</taxon>
        <taxon>Tylenchina</taxon>
        <taxon>Tylenchomorpha</taxon>
        <taxon>Tylenchoidea</taxon>
        <taxon>Meloidogynidae</taxon>
        <taxon>Meloidogyninae</taxon>
        <taxon>Meloidogyne</taxon>
    </lineage>
</organism>
<dbReference type="GO" id="GO:0005776">
    <property type="term" value="C:autophagosome"/>
    <property type="evidence" value="ECO:0007669"/>
    <property type="project" value="TreeGrafter"/>
</dbReference>
<dbReference type="InterPro" id="IPR045269">
    <property type="entry name" value="Atg1-like"/>
</dbReference>
<dbReference type="PROSITE" id="PS00107">
    <property type="entry name" value="PROTEIN_KINASE_ATP"/>
    <property type="match status" value="1"/>
</dbReference>
<keyword evidence="4 5" id="KW-0067">ATP-binding</keyword>
<evidence type="ECO:0000256" key="5">
    <source>
        <dbReference type="PROSITE-ProRule" id="PRU10141"/>
    </source>
</evidence>
<keyword evidence="1" id="KW-0808">Transferase</keyword>